<dbReference type="EMBL" id="PVTP01000005">
    <property type="protein sequence ID" value="PRY77539.1"/>
    <property type="molecule type" value="Genomic_DNA"/>
</dbReference>
<sequence length="59" mass="6757">MNIKNLRYSAKEQAFMASVDIERFGRTFRYPCAVHGPQSMDPAAVVDRLRHKALQMSDT</sequence>
<dbReference type="Proteomes" id="UP000238007">
    <property type="component" value="Unassembled WGS sequence"/>
</dbReference>
<keyword evidence="2" id="KW-1185">Reference proteome</keyword>
<evidence type="ECO:0000313" key="1">
    <source>
        <dbReference type="EMBL" id="PRY77539.1"/>
    </source>
</evidence>
<accession>A0A2T0VZ14</accession>
<comment type="caution">
    <text evidence="1">The sequence shown here is derived from an EMBL/GenBank/DDBJ whole genome shotgun (WGS) entry which is preliminary data.</text>
</comment>
<dbReference type="AlphaFoldDB" id="A0A2T0VZ14"/>
<reference evidence="1 2" key="1">
    <citation type="submission" date="2018-03" db="EMBL/GenBank/DDBJ databases">
        <title>Genomic Encyclopedia of Archaeal and Bacterial Type Strains, Phase II (KMG-II): from individual species to whole genera.</title>
        <authorList>
            <person name="Goeker M."/>
        </authorList>
    </citation>
    <scope>NUCLEOTIDE SEQUENCE [LARGE SCALE GENOMIC DNA]</scope>
    <source>
        <strain evidence="1 2">DSM 101533</strain>
    </source>
</reference>
<name>A0A2T0VZ14_9RHOB</name>
<dbReference type="RefSeq" id="WP_106357000.1">
    <property type="nucleotide sequence ID" value="NZ_PVTP01000005.1"/>
</dbReference>
<protein>
    <submittedName>
        <fullName evidence="1">Uncharacterized protein</fullName>
    </submittedName>
</protein>
<evidence type="ECO:0000313" key="2">
    <source>
        <dbReference type="Proteomes" id="UP000238007"/>
    </source>
</evidence>
<dbReference type="OrthoDB" id="7863406at2"/>
<gene>
    <name evidence="1" type="ORF">CLV80_10518</name>
</gene>
<organism evidence="1 2">
    <name type="scientific">Yoonia maritima</name>
    <dbReference type="NCBI Taxonomy" id="1435347"/>
    <lineage>
        <taxon>Bacteria</taxon>
        <taxon>Pseudomonadati</taxon>
        <taxon>Pseudomonadota</taxon>
        <taxon>Alphaproteobacteria</taxon>
        <taxon>Rhodobacterales</taxon>
        <taxon>Paracoccaceae</taxon>
        <taxon>Yoonia</taxon>
    </lineage>
</organism>
<proteinExistence type="predicted"/>